<evidence type="ECO:0000313" key="12">
    <source>
        <dbReference type="EMBL" id="KXZ56593.1"/>
    </source>
</evidence>
<keyword evidence="7" id="KW-1133">Transmembrane helix</keyword>
<evidence type="ECO:0000256" key="10">
    <source>
        <dbReference type="PROSITE-ProRule" id="PRU00282"/>
    </source>
</evidence>
<dbReference type="GO" id="GO:0005743">
    <property type="term" value="C:mitochondrial inner membrane"/>
    <property type="evidence" value="ECO:0007669"/>
    <property type="project" value="UniProtKB-SubCell"/>
</dbReference>
<dbReference type="PROSITE" id="PS50920">
    <property type="entry name" value="SOLCAR"/>
    <property type="match status" value="3"/>
</dbReference>
<comment type="similarity">
    <text evidence="2 11">Belongs to the mitochondrial carrier (TC 2.A.29) family.</text>
</comment>
<dbReference type="SUPFAM" id="SSF103506">
    <property type="entry name" value="Mitochondrial carrier"/>
    <property type="match status" value="1"/>
</dbReference>
<name>A0A150H3I2_GONPE</name>
<keyword evidence="13" id="KW-1185">Reference proteome</keyword>
<reference evidence="13" key="1">
    <citation type="journal article" date="2016" name="Nat. Commun.">
        <title>The Gonium pectorale genome demonstrates co-option of cell cycle regulation during the evolution of multicellularity.</title>
        <authorList>
            <person name="Hanschen E.R."/>
            <person name="Marriage T.N."/>
            <person name="Ferris P.J."/>
            <person name="Hamaji T."/>
            <person name="Toyoda A."/>
            <person name="Fujiyama A."/>
            <person name="Neme R."/>
            <person name="Noguchi H."/>
            <person name="Minakuchi Y."/>
            <person name="Suzuki M."/>
            <person name="Kawai-Toyooka H."/>
            <person name="Smith D.R."/>
            <person name="Sparks H."/>
            <person name="Anderson J."/>
            <person name="Bakaric R."/>
            <person name="Luria V."/>
            <person name="Karger A."/>
            <person name="Kirschner M.W."/>
            <person name="Durand P.M."/>
            <person name="Michod R.E."/>
            <person name="Nozaki H."/>
            <person name="Olson B.J."/>
        </authorList>
    </citation>
    <scope>NUCLEOTIDE SEQUENCE [LARGE SCALE GENOMIC DNA]</scope>
    <source>
        <strain evidence="13">NIES-2863</strain>
    </source>
</reference>
<evidence type="ECO:0000256" key="9">
    <source>
        <dbReference type="ARBA" id="ARBA00023136"/>
    </source>
</evidence>
<dbReference type="EMBL" id="LSYV01000002">
    <property type="protein sequence ID" value="KXZ56593.1"/>
    <property type="molecule type" value="Genomic_DNA"/>
</dbReference>
<keyword evidence="4 10" id="KW-0812">Transmembrane</keyword>
<evidence type="ECO:0000313" key="13">
    <source>
        <dbReference type="Proteomes" id="UP000075714"/>
    </source>
</evidence>
<evidence type="ECO:0000256" key="5">
    <source>
        <dbReference type="ARBA" id="ARBA00022737"/>
    </source>
</evidence>
<comment type="subcellular location">
    <subcellularLocation>
        <location evidence="1">Mitochondrion inner membrane</location>
        <topology evidence="1">Multi-pass membrane protein</topology>
    </subcellularLocation>
</comment>
<evidence type="ECO:0000256" key="3">
    <source>
        <dbReference type="ARBA" id="ARBA00022448"/>
    </source>
</evidence>
<accession>A0A150H3I2</accession>
<evidence type="ECO:0000256" key="2">
    <source>
        <dbReference type="ARBA" id="ARBA00006375"/>
    </source>
</evidence>
<proteinExistence type="inferred from homology"/>
<dbReference type="PANTHER" id="PTHR45671:SF10">
    <property type="entry name" value="SOLUTE CARRIER FAMILY 25 MEMBER 3"/>
    <property type="match status" value="1"/>
</dbReference>
<comment type="caution">
    <text evidence="12">The sequence shown here is derived from an EMBL/GenBank/DDBJ whole genome shotgun (WGS) entry which is preliminary data.</text>
</comment>
<sequence length="347" mass="37057">MASNVQAAFATMQPKKQEAMPVPSSLSAALNSGVLGKMVAASAAEAPKRKIELYSNEYYYTCALGGVASCGLTHMGVTPLDVVKCNIQTNPAKYKGISNGFSVLVSEAGVAGLFKGWVPTLLGYSAQGACKFGLYEYFKKTYSDMAGPELAKKYQSAIYLAGSASAEFFADIALCPFEAVKVKVQTVPGFARGMADGFPKFVALEGAGGLFKGLKPLWGRQIPYTMMKFGAFENVVQLLYKHVVPKPKSECNKQEQLAVSFAAGYIAGVFCAVVSHPADNLVSKLNAQKGATAGDIIKEMGWYNLFTRGLGLRIIMIGTLTGLQWGIYDAFKVSFGLPTTGSVEEKK</sequence>
<keyword evidence="8" id="KW-0496">Mitochondrion</keyword>
<dbReference type="InterPro" id="IPR023395">
    <property type="entry name" value="MCP_dom_sf"/>
</dbReference>
<dbReference type="Gene3D" id="1.50.40.10">
    <property type="entry name" value="Mitochondrial carrier domain"/>
    <property type="match status" value="1"/>
</dbReference>
<dbReference type="GO" id="GO:0005315">
    <property type="term" value="F:phosphate transmembrane transporter activity"/>
    <property type="evidence" value="ECO:0007669"/>
    <property type="project" value="InterPro"/>
</dbReference>
<dbReference type="InterPro" id="IPR044677">
    <property type="entry name" value="SLC25A3/Pic2/Mir1-like"/>
</dbReference>
<organism evidence="12 13">
    <name type="scientific">Gonium pectorale</name>
    <name type="common">Green alga</name>
    <dbReference type="NCBI Taxonomy" id="33097"/>
    <lineage>
        <taxon>Eukaryota</taxon>
        <taxon>Viridiplantae</taxon>
        <taxon>Chlorophyta</taxon>
        <taxon>core chlorophytes</taxon>
        <taxon>Chlorophyceae</taxon>
        <taxon>CS clade</taxon>
        <taxon>Chlamydomonadales</taxon>
        <taxon>Volvocaceae</taxon>
        <taxon>Gonium</taxon>
    </lineage>
</organism>
<evidence type="ECO:0000256" key="6">
    <source>
        <dbReference type="ARBA" id="ARBA00022792"/>
    </source>
</evidence>
<dbReference type="InterPro" id="IPR018108">
    <property type="entry name" value="MCP_transmembrane"/>
</dbReference>
<evidence type="ECO:0000256" key="1">
    <source>
        <dbReference type="ARBA" id="ARBA00004448"/>
    </source>
</evidence>
<evidence type="ECO:0000256" key="4">
    <source>
        <dbReference type="ARBA" id="ARBA00022692"/>
    </source>
</evidence>
<keyword evidence="3 11" id="KW-0813">Transport</keyword>
<evidence type="ECO:0000256" key="11">
    <source>
        <dbReference type="RuleBase" id="RU000488"/>
    </source>
</evidence>
<evidence type="ECO:0000256" key="8">
    <source>
        <dbReference type="ARBA" id="ARBA00023128"/>
    </source>
</evidence>
<feature type="repeat" description="Solcar" evidence="10">
    <location>
        <begin position="57"/>
        <end position="141"/>
    </location>
</feature>
<feature type="repeat" description="Solcar" evidence="10">
    <location>
        <begin position="255"/>
        <end position="334"/>
    </location>
</feature>
<keyword evidence="5" id="KW-0677">Repeat</keyword>
<dbReference type="FunFam" id="1.50.40.10:FF:000275">
    <property type="entry name" value="Mitochondrial phosphate carrier 1"/>
    <property type="match status" value="1"/>
</dbReference>
<dbReference type="GO" id="GO:1990547">
    <property type="term" value="P:mitochondrial phosphate ion transmembrane transport"/>
    <property type="evidence" value="ECO:0007669"/>
    <property type="project" value="InterPro"/>
</dbReference>
<dbReference type="Pfam" id="PF00153">
    <property type="entry name" value="Mito_carr"/>
    <property type="match status" value="3"/>
</dbReference>
<dbReference type="AlphaFoldDB" id="A0A150H3I2"/>
<dbReference type="STRING" id="33097.A0A150H3I2"/>
<gene>
    <name evidence="12" type="ORF">GPECTOR_1g533</name>
</gene>
<evidence type="ECO:0000256" key="7">
    <source>
        <dbReference type="ARBA" id="ARBA00022989"/>
    </source>
</evidence>
<protein>
    <submittedName>
        <fullName evidence="12">Uncharacterized protein</fullName>
    </submittedName>
</protein>
<dbReference type="PANTHER" id="PTHR45671">
    <property type="entry name" value="SOLUTE CARRIER FAMILY 25 (MITOCHONDRIAL CARRIER PHOSPHATE CARRIER), MEMBER 3, LIKE-RELATED-RELATED"/>
    <property type="match status" value="1"/>
</dbReference>
<dbReference type="Proteomes" id="UP000075714">
    <property type="component" value="Unassembled WGS sequence"/>
</dbReference>
<dbReference type="OrthoDB" id="427452at2759"/>
<keyword evidence="6" id="KW-0999">Mitochondrion inner membrane</keyword>
<feature type="repeat" description="Solcar" evidence="10">
    <location>
        <begin position="154"/>
        <end position="238"/>
    </location>
</feature>
<keyword evidence="9 10" id="KW-0472">Membrane</keyword>